<comment type="caution">
    <text evidence="1">The sequence shown here is derived from an EMBL/GenBank/DDBJ whole genome shotgun (WGS) entry which is preliminary data.</text>
</comment>
<dbReference type="PATRIC" id="fig|171383.3.peg.2916"/>
<evidence type="ECO:0000313" key="1">
    <source>
        <dbReference type="EMBL" id="KOO06871.1"/>
    </source>
</evidence>
<sequence>MAAIHPDEILINRSNPNQTVVTAPDGSLLGEFEPHFTDIQLRRSWKHHVQAMCNGPCESEREEKQEDDQPLLIEHPAPVTVQTSAQGMVFTEETFEGYPF</sequence>
<dbReference type="STRING" id="171383.AKJ31_14275"/>
<evidence type="ECO:0000313" key="2">
    <source>
        <dbReference type="Proteomes" id="UP000037530"/>
    </source>
</evidence>
<name>A0A0M0HXQ8_9VIBR</name>
<organism evidence="1 2">
    <name type="scientific">Vibrio hepatarius</name>
    <dbReference type="NCBI Taxonomy" id="171383"/>
    <lineage>
        <taxon>Bacteria</taxon>
        <taxon>Pseudomonadati</taxon>
        <taxon>Pseudomonadota</taxon>
        <taxon>Gammaproteobacteria</taxon>
        <taxon>Vibrionales</taxon>
        <taxon>Vibrionaceae</taxon>
        <taxon>Vibrio</taxon>
        <taxon>Vibrio oreintalis group</taxon>
    </lineage>
</organism>
<dbReference type="RefSeq" id="WP_053409786.1">
    <property type="nucleotide sequence ID" value="NZ_LHPI01000013.1"/>
</dbReference>
<reference evidence="2" key="1">
    <citation type="submission" date="2015-08" db="EMBL/GenBank/DDBJ databases">
        <title>Vibrio galatheae sp. nov., a novel member of the Vibrionaceae family isolated from the Solomon Islands.</title>
        <authorList>
            <person name="Giubergia S."/>
            <person name="Machado H."/>
            <person name="Mateiu R.V."/>
            <person name="Gram L."/>
        </authorList>
    </citation>
    <scope>NUCLEOTIDE SEQUENCE [LARGE SCALE GENOMIC DNA]</scope>
    <source>
        <strain evidence="2">DSM 19134</strain>
    </source>
</reference>
<dbReference type="EMBL" id="LHPI01000013">
    <property type="protein sequence ID" value="KOO06871.1"/>
    <property type="molecule type" value="Genomic_DNA"/>
</dbReference>
<proteinExistence type="predicted"/>
<gene>
    <name evidence="1" type="ORF">AKJ31_14275</name>
</gene>
<protein>
    <submittedName>
        <fullName evidence="1">Uncharacterized protein</fullName>
    </submittedName>
</protein>
<dbReference type="AlphaFoldDB" id="A0A0M0HXQ8"/>
<keyword evidence="2" id="KW-1185">Reference proteome</keyword>
<dbReference type="Proteomes" id="UP000037530">
    <property type="component" value="Unassembled WGS sequence"/>
</dbReference>
<accession>A0A0M0HXQ8</accession>